<keyword evidence="5 7" id="KW-0472">Membrane</keyword>
<dbReference type="Pfam" id="PF03553">
    <property type="entry name" value="Na_H_antiporter"/>
    <property type="match status" value="1"/>
</dbReference>
<organism evidence="9 10">
    <name type="scientific">Thermogemmata fonticola</name>
    <dbReference type="NCBI Taxonomy" id="2755323"/>
    <lineage>
        <taxon>Bacteria</taxon>
        <taxon>Pseudomonadati</taxon>
        <taxon>Planctomycetota</taxon>
        <taxon>Planctomycetia</taxon>
        <taxon>Gemmatales</taxon>
        <taxon>Gemmataceae</taxon>
        <taxon>Thermogemmata</taxon>
    </lineage>
</organism>
<keyword evidence="4 7" id="KW-1133">Transmembrane helix</keyword>
<dbReference type="InterPro" id="IPR018461">
    <property type="entry name" value="Na/H_Antiport_NhaC-like_C"/>
</dbReference>
<feature type="transmembrane region" description="Helical" evidence="7">
    <location>
        <begin position="515"/>
        <end position="534"/>
    </location>
</feature>
<name>A0A7V9ADA2_9BACT</name>
<evidence type="ECO:0000313" key="10">
    <source>
        <dbReference type="Proteomes" id="UP000542342"/>
    </source>
</evidence>
<feature type="transmembrane region" description="Helical" evidence="7">
    <location>
        <begin position="51"/>
        <end position="78"/>
    </location>
</feature>
<protein>
    <recommendedName>
        <fullName evidence="8">Na+/H+ antiporter NhaC-like C-terminal domain-containing protein</fullName>
    </recommendedName>
</protein>
<dbReference type="PANTHER" id="PTHR43478:SF1">
    <property type="entry name" value="NA+_H+ ANTIPORTER NHAC-LIKE C-TERMINAL DOMAIN-CONTAINING PROTEIN"/>
    <property type="match status" value="1"/>
</dbReference>
<feature type="transmembrane region" description="Helical" evidence="7">
    <location>
        <begin position="297"/>
        <end position="316"/>
    </location>
</feature>
<evidence type="ECO:0000256" key="3">
    <source>
        <dbReference type="ARBA" id="ARBA00022692"/>
    </source>
</evidence>
<accession>A0A7V9ADA2</accession>
<dbReference type="PANTHER" id="PTHR43478">
    <property type="entry name" value="NA+/H+ ANTIPORTER-RELATED"/>
    <property type="match status" value="1"/>
</dbReference>
<feature type="region of interest" description="Disordered" evidence="6">
    <location>
        <begin position="569"/>
        <end position="646"/>
    </location>
</feature>
<evidence type="ECO:0000256" key="2">
    <source>
        <dbReference type="ARBA" id="ARBA00022475"/>
    </source>
</evidence>
<dbReference type="AlphaFoldDB" id="A0A7V9ADA2"/>
<dbReference type="EMBL" id="JACEFB010000020">
    <property type="protein sequence ID" value="MBA2227828.1"/>
    <property type="molecule type" value="Genomic_DNA"/>
</dbReference>
<evidence type="ECO:0000256" key="4">
    <source>
        <dbReference type="ARBA" id="ARBA00022989"/>
    </source>
</evidence>
<evidence type="ECO:0000259" key="8">
    <source>
        <dbReference type="Pfam" id="PF03553"/>
    </source>
</evidence>
<dbReference type="GO" id="GO:0005886">
    <property type="term" value="C:plasma membrane"/>
    <property type="evidence" value="ECO:0007669"/>
    <property type="project" value="UniProtKB-SubCell"/>
</dbReference>
<feature type="transmembrane region" description="Helical" evidence="7">
    <location>
        <begin position="191"/>
        <end position="214"/>
    </location>
</feature>
<dbReference type="Proteomes" id="UP000542342">
    <property type="component" value="Unassembled WGS sequence"/>
</dbReference>
<evidence type="ECO:0000256" key="1">
    <source>
        <dbReference type="ARBA" id="ARBA00004651"/>
    </source>
</evidence>
<feature type="transmembrane region" description="Helical" evidence="7">
    <location>
        <begin position="234"/>
        <end position="259"/>
    </location>
</feature>
<feature type="transmembrane region" description="Helical" evidence="7">
    <location>
        <begin position="350"/>
        <end position="372"/>
    </location>
</feature>
<feature type="transmembrane region" description="Helical" evidence="7">
    <location>
        <begin position="540"/>
        <end position="558"/>
    </location>
</feature>
<reference evidence="9 10" key="1">
    <citation type="submission" date="2020-07" db="EMBL/GenBank/DDBJ databases">
        <title>Thermogemmata thermophila gen. nov., sp. nov., a novel moderate thermophilic planctomycete from a Kamchatka hot spring.</title>
        <authorList>
            <person name="Elcheninov A.G."/>
            <person name="Podosokorskaya O.A."/>
            <person name="Kovaleva O.L."/>
            <person name="Novikov A."/>
            <person name="Bonch-Osmolovskaya E.A."/>
            <person name="Toshchakov S.V."/>
            <person name="Kublanov I.V."/>
        </authorList>
    </citation>
    <scope>NUCLEOTIDE SEQUENCE [LARGE SCALE GENOMIC DNA]</scope>
    <source>
        <strain evidence="9 10">2918</strain>
    </source>
</reference>
<feature type="transmembrane region" description="Helical" evidence="7">
    <location>
        <begin position="422"/>
        <end position="441"/>
    </location>
</feature>
<keyword evidence="10" id="KW-1185">Reference proteome</keyword>
<keyword evidence="2" id="KW-1003">Cell membrane</keyword>
<proteinExistence type="predicted"/>
<evidence type="ECO:0000256" key="6">
    <source>
        <dbReference type="SAM" id="MobiDB-lite"/>
    </source>
</evidence>
<comment type="subcellular location">
    <subcellularLocation>
        <location evidence="1">Cell membrane</location>
        <topology evidence="1">Multi-pass membrane protein</topology>
    </subcellularLocation>
</comment>
<feature type="transmembrane region" description="Helical" evidence="7">
    <location>
        <begin position="384"/>
        <end position="402"/>
    </location>
</feature>
<comment type="caution">
    <text evidence="9">The sequence shown here is derived from an EMBL/GenBank/DDBJ whole genome shotgun (WGS) entry which is preliminary data.</text>
</comment>
<feature type="domain" description="Na+/H+ antiporter NhaC-like C-terminal" evidence="8">
    <location>
        <begin position="203"/>
        <end position="530"/>
    </location>
</feature>
<evidence type="ECO:0000256" key="5">
    <source>
        <dbReference type="ARBA" id="ARBA00023136"/>
    </source>
</evidence>
<gene>
    <name evidence="9" type="ORF">H0921_16840</name>
</gene>
<feature type="transmembrane region" description="Helical" evidence="7">
    <location>
        <begin position="112"/>
        <end position="138"/>
    </location>
</feature>
<dbReference type="RefSeq" id="WP_194539693.1">
    <property type="nucleotide sequence ID" value="NZ_JACEFB010000020.1"/>
</dbReference>
<evidence type="ECO:0000313" key="9">
    <source>
        <dbReference type="EMBL" id="MBA2227828.1"/>
    </source>
</evidence>
<sequence>MSAKGAEGGSGGIGTVLRRSLLAALVLAAVLLLAQQAPAEAGQWYSLAPPLTAVCLAFATRRLLLALTLAVLLGGLLVVLPQQGADQPEAWQEGVATAAGFVLAAAQDPDHAVILGSVGLMLGMIVLAIATGGFAALASRLARLARSRRSTNGCTVLMGLVLFFDDYANSVLIGSTMRPLADQQRISRAKLAFLIDATAAPVAGVALVSTWIGYEVGLFRDVSQQWHLGRDGFAMFLDALGFRFYCWLMIAFLLINVLLDRDFGPMARVERAAVAGRDPSRLPHEPTAPVTPRRNPWAALLPLSVFVGGILVGLWLDGGGLARLQEEGRQLWQISYWRDVLGGVTRSVQVIALAASAALFTGIVSAWLLGGLRWGTILRCLLQGLRLALYPGAILLMAWSLQQSCAALRTGEFLATTLQGNIAPFLFPALLFLLAAAVAFATGTSWGTMAILIPTAIPVAFQLDQQTYGLITIMSLGAVLDGAIFGDHCSPISDTTILSATSSGCPLMIHTYTQLPYGLVVAAAAVAFGYLPAALWQCPWAASLLAGAILFAVMHRYWGVTASASFPAADRSAGPDASSADDPADPSLADPASAPSSAAESPPAGATTSPAAEPSASPSSSAADTSPCDPSNKTVSETEPPPASQH</sequence>
<evidence type="ECO:0000256" key="7">
    <source>
        <dbReference type="SAM" id="Phobius"/>
    </source>
</evidence>
<feature type="compositionally biased region" description="Low complexity" evidence="6">
    <location>
        <begin position="569"/>
        <end position="631"/>
    </location>
</feature>
<keyword evidence="3 7" id="KW-0812">Transmembrane</keyword>